<gene>
    <name evidence="2" type="ORF">IC610_13480</name>
</gene>
<accession>A0ABR8ZFD4</accession>
<dbReference type="Proteomes" id="UP000637299">
    <property type="component" value="Unassembled WGS sequence"/>
</dbReference>
<dbReference type="InterPro" id="IPR008969">
    <property type="entry name" value="CarboxyPept-like_regulatory"/>
</dbReference>
<dbReference type="RefSeq" id="WP_191737342.1">
    <property type="nucleotide sequence ID" value="NZ_JACYFS010000004.1"/>
</dbReference>
<evidence type="ECO:0000313" key="2">
    <source>
        <dbReference type="EMBL" id="MBD8083426.1"/>
    </source>
</evidence>
<evidence type="ECO:0000313" key="3">
    <source>
        <dbReference type="Proteomes" id="UP000637299"/>
    </source>
</evidence>
<evidence type="ECO:0000256" key="1">
    <source>
        <dbReference type="SAM" id="SignalP"/>
    </source>
</evidence>
<keyword evidence="1" id="KW-0732">Signal</keyword>
<organism evidence="2 3">
    <name type="scientific">Chryseobacterium caseinilyticum</name>
    <dbReference type="NCBI Taxonomy" id="2771428"/>
    <lineage>
        <taxon>Bacteria</taxon>
        <taxon>Pseudomonadati</taxon>
        <taxon>Bacteroidota</taxon>
        <taxon>Flavobacteriia</taxon>
        <taxon>Flavobacteriales</taxon>
        <taxon>Weeksellaceae</taxon>
        <taxon>Chryseobacterium group</taxon>
        <taxon>Chryseobacterium</taxon>
    </lineage>
</organism>
<sequence>MKIKLLLIFVSISAFLSAQNTVSGTVSDENGTLQGQVLVFNFNKSQSVFSDANGFFSITADVSDEIRFVKDGFYRYDFKVTAESFSEKNSVIIRHVEILIPEVELKFQPTGNLEKDAQNVGVSKRVAALNSKMDEYMKSPMTEAIPENATPKSFQPHDFKEGQVNLIGVADAIGKLLSKKTTKANYYETRDFLARLKSEIDLSYYRKFGMGDEGIDRFLLYAEDIFMLSKKYRKKFDKVRISNDLMSAFGEYRKTNSLEY</sequence>
<comment type="caution">
    <text evidence="2">The sequence shown here is derived from an EMBL/GenBank/DDBJ whole genome shotgun (WGS) entry which is preliminary data.</text>
</comment>
<dbReference type="EMBL" id="JACYFS010000004">
    <property type="protein sequence ID" value="MBD8083426.1"/>
    <property type="molecule type" value="Genomic_DNA"/>
</dbReference>
<proteinExistence type="predicted"/>
<reference evidence="2 3" key="1">
    <citation type="submission" date="2020-09" db="EMBL/GenBank/DDBJ databases">
        <title>Genome seq and assembly of Chryseobacterium sp.</title>
        <authorList>
            <person name="Chhetri G."/>
        </authorList>
    </citation>
    <scope>NUCLEOTIDE SEQUENCE [LARGE SCALE GENOMIC DNA]</scope>
    <source>
        <strain evidence="2 3">GCR10</strain>
    </source>
</reference>
<feature type="chain" id="PRO_5045203849" evidence="1">
    <location>
        <begin position="21"/>
        <end position="260"/>
    </location>
</feature>
<dbReference type="SUPFAM" id="SSF49464">
    <property type="entry name" value="Carboxypeptidase regulatory domain-like"/>
    <property type="match status" value="1"/>
</dbReference>
<feature type="signal peptide" evidence="1">
    <location>
        <begin position="1"/>
        <end position="20"/>
    </location>
</feature>
<keyword evidence="3" id="KW-1185">Reference proteome</keyword>
<name>A0ABR8ZFD4_9FLAO</name>
<protein>
    <submittedName>
        <fullName evidence="2">Carboxypeptidase regulatory-like domain-containing protein</fullName>
    </submittedName>
</protein>